<comment type="caution">
    <text evidence="2">The sequence shown here is derived from an EMBL/GenBank/DDBJ whole genome shotgun (WGS) entry which is preliminary data.</text>
</comment>
<keyword evidence="1" id="KW-0812">Transmembrane</keyword>
<dbReference type="Proteomes" id="UP000054618">
    <property type="component" value="Unassembled WGS sequence"/>
</dbReference>
<sequence length="205" mass="23129">MISLMNSIYFIFPLISLVLLAYGFKSSHKNYISLALWLSLIAVLLEYKTAGGEILGSYFNYKHAAVYSLNLMVLIICIVYLLCYSFRQSKSILYRYISGLTAAIAVTGAAILISNLWINAFFIEHRLQNTPLLQVASFQQVEYCNYSYVFYKISPEGNVQYMCPNYYGLLPSVGGLRTPPAHVLKQLPPQLQAKFTHPGVNSKMP</sequence>
<dbReference type="EMBL" id="LNYS01000006">
    <property type="protein sequence ID" value="KTD51597.1"/>
    <property type="molecule type" value="Genomic_DNA"/>
</dbReference>
<evidence type="ECO:0000313" key="3">
    <source>
        <dbReference type="Proteomes" id="UP000054618"/>
    </source>
</evidence>
<feature type="transmembrane region" description="Helical" evidence="1">
    <location>
        <begin position="6"/>
        <end position="24"/>
    </location>
</feature>
<keyword evidence="1" id="KW-0472">Membrane</keyword>
<keyword evidence="3" id="KW-1185">Reference proteome</keyword>
<feature type="transmembrane region" description="Helical" evidence="1">
    <location>
        <begin position="31"/>
        <end position="47"/>
    </location>
</feature>
<name>A0A0W0Y3I3_9GAMM</name>
<dbReference type="AlphaFoldDB" id="A0A0W0Y3I3"/>
<feature type="transmembrane region" description="Helical" evidence="1">
    <location>
        <begin position="93"/>
        <end position="118"/>
    </location>
</feature>
<feature type="transmembrane region" description="Helical" evidence="1">
    <location>
        <begin position="67"/>
        <end position="86"/>
    </location>
</feature>
<keyword evidence="1" id="KW-1133">Transmembrane helix</keyword>
<dbReference type="RefSeq" id="WP_065236109.1">
    <property type="nucleotide sequence ID" value="NZ_CAAAIK010000002.1"/>
</dbReference>
<reference evidence="2 3" key="1">
    <citation type="submission" date="2015-11" db="EMBL/GenBank/DDBJ databases">
        <title>Genomic analysis of 38 Legionella species identifies large and diverse effector repertoires.</title>
        <authorList>
            <person name="Burstein D."/>
            <person name="Amaro F."/>
            <person name="Zusman T."/>
            <person name="Lifshitz Z."/>
            <person name="Cohen O."/>
            <person name="Gilbert J.A."/>
            <person name="Pupko T."/>
            <person name="Shuman H.A."/>
            <person name="Segal G."/>
        </authorList>
    </citation>
    <scope>NUCLEOTIDE SEQUENCE [LARGE SCALE GENOMIC DNA]</scope>
    <source>
        <strain evidence="2 3">CDC#1442-AUS-E</strain>
    </source>
</reference>
<organism evidence="2 3">
    <name type="scientific">Legionella quinlivanii</name>
    <dbReference type="NCBI Taxonomy" id="45073"/>
    <lineage>
        <taxon>Bacteria</taxon>
        <taxon>Pseudomonadati</taxon>
        <taxon>Pseudomonadota</taxon>
        <taxon>Gammaproteobacteria</taxon>
        <taxon>Legionellales</taxon>
        <taxon>Legionellaceae</taxon>
        <taxon>Legionella</taxon>
    </lineage>
</organism>
<gene>
    <name evidence="2" type="ORF">Lqui_0441</name>
</gene>
<proteinExistence type="predicted"/>
<evidence type="ECO:0000313" key="2">
    <source>
        <dbReference type="EMBL" id="KTD51597.1"/>
    </source>
</evidence>
<evidence type="ECO:0000256" key="1">
    <source>
        <dbReference type="SAM" id="Phobius"/>
    </source>
</evidence>
<dbReference type="PATRIC" id="fig|45073.5.peg.469"/>
<dbReference type="STRING" id="45073.Lqui_0441"/>
<dbReference type="OrthoDB" id="5652305at2"/>
<accession>A0A0W0Y3I3</accession>
<protein>
    <submittedName>
        <fullName evidence="2">Type I secretion system LssZ</fullName>
    </submittedName>
</protein>